<evidence type="ECO:0000256" key="1">
    <source>
        <dbReference type="ARBA" id="ARBA00001933"/>
    </source>
</evidence>
<evidence type="ECO:0000256" key="6">
    <source>
        <dbReference type="ARBA" id="ARBA00050776"/>
    </source>
</evidence>
<feature type="non-terminal residue" evidence="10">
    <location>
        <position position="411"/>
    </location>
</feature>
<dbReference type="Gene3D" id="3.40.640.10">
    <property type="entry name" value="Type I PLP-dependent aspartate aminotransferase-like (Major domain)"/>
    <property type="match status" value="1"/>
</dbReference>
<dbReference type="PANTHER" id="PTHR43586:SF8">
    <property type="entry name" value="CYSTEINE DESULFURASE 1, CHLOROPLASTIC"/>
    <property type="match status" value="1"/>
</dbReference>
<dbReference type="PIRSF" id="PIRSF005572">
    <property type="entry name" value="NifS"/>
    <property type="match status" value="1"/>
</dbReference>
<comment type="similarity">
    <text evidence="3 8">Belongs to the class-V pyridoxal-phosphate-dependent aminotransferase family. Csd subfamily.</text>
</comment>
<dbReference type="GO" id="GO:0030170">
    <property type="term" value="F:pyridoxal phosphate binding"/>
    <property type="evidence" value="ECO:0007669"/>
    <property type="project" value="UniProtKB-UniRule"/>
</dbReference>
<dbReference type="InterPro" id="IPR020578">
    <property type="entry name" value="Aminotrans_V_PyrdxlP_BS"/>
</dbReference>
<evidence type="ECO:0000256" key="8">
    <source>
        <dbReference type="RuleBase" id="RU004506"/>
    </source>
</evidence>
<dbReference type="Pfam" id="PF00266">
    <property type="entry name" value="Aminotran_5"/>
    <property type="match status" value="1"/>
</dbReference>
<proteinExistence type="inferred from homology"/>
<comment type="catalytic activity">
    <reaction evidence="6 8">
        <text>(sulfur carrier)-H + L-cysteine = (sulfur carrier)-SH + L-alanine</text>
        <dbReference type="Rhea" id="RHEA:43892"/>
        <dbReference type="Rhea" id="RHEA-COMP:14737"/>
        <dbReference type="Rhea" id="RHEA-COMP:14739"/>
        <dbReference type="ChEBI" id="CHEBI:29917"/>
        <dbReference type="ChEBI" id="CHEBI:35235"/>
        <dbReference type="ChEBI" id="CHEBI:57972"/>
        <dbReference type="ChEBI" id="CHEBI:64428"/>
        <dbReference type="EC" id="2.8.1.7"/>
    </reaction>
</comment>
<dbReference type="InterPro" id="IPR010970">
    <property type="entry name" value="Cys_dSase_SufS"/>
</dbReference>
<keyword evidence="5 8" id="KW-0663">Pyridoxal phosphate</keyword>
<dbReference type="GO" id="GO:0006534">
    <property type="term" value="P:cysteine metabolic process"/>
    <property type="evidence" value="ECO:0007669"/>
    <property type="project" value="UniProtKB-UniRule"/>
</dbReference>
<dbReference type="AlphaFoldDB" id="A0A6G6BN69"/>
<evidence type="ECO:0000256" key="2">
    <source>
        <dbReference type="ARBA" id="ARBA00002824"/>
    </source>
</evidence>
<evidence type="ECO:0000256" key="3">
    <source>
        <dbReference type="ARBA" id="ARBA00010447"/>
    </source>
</evidence>
<protein>
    <recommendedName>
        <fullName evidence="8">Cysteine desulfurase</fullName>
        <ecNumber evidence="8">2.8.1.7</ecNumber>
    </recommendedName>
</protein>
<name>A0A6G6BN69_9FLAO</name>
<comment type="cofactor">
    <cofactor evidence="1 7">
        <name>pyridoxal 5'-phosphate</name>
        <dbReference type="ChEBI" id="CHEBI:597326"/>
    </cofactor>
</comment>
<evidence type="ECO:0000256" key="4">
    <source>
        <dbReference type="ARBA" id="ARBA00022679"/>
    </source>
</evidence>
<dbReference type="GO" id="GO:0031071">
    <property type="term" value="F:cysteine desulfurase activity"/>
    <property type="evidence" value="ECO:0007669"/>
    <property type="project" value="UniProtKB-UniRule"/>
</dbReference>
<dbReference type="InterPro" id="IPR016454">
    <property type="entry name" value="Cysteine_dSase"/>
</dbReference>
<dbReference type="CDD" id="cd06453">
    <property type="entry name" value="SufS_like"/>
    <property type="match status" value="1"/>
</dbReference>
<dbReference type="PROSITE" id="PS00595">
    <property type="entry name" value="AA_TRANSFER_CLASS_5"/>
    <property type="match status" value="1"/>
</dbReference>
<reference evidence="10" key="1">
    <citation type="journal article" date="2020" name="Biol. Lett.">
        <title>Evolutionary rates are correlated between cockroach symbionts and mitochondrial genomes.</title>
        <authorList>
            <person name="Arab D.A."/>
            <person name="Bourguignon T."/>
            <person name="Wang Z."/>
            <person name="Ho S.Y.W."/>
            <person name="Lo N."/>
        </authorList>
    </citation>
    <scope>NUCLEOTIDE SEQUENCE</scope>
    <source>
        <strain evidence="10">DHOG6323</strain>
    </source>
</reference>
<evidence type="ECO:0000259" key="9">
    <source>
        <dbReference type="Pfam" id="PF00266"/>
    </source>
</evidence>
<dbReference type="InterPro" id="IPR015422">
    <property type="entry name" value="PyrdxlP-dep_Trfase_small"/>
</dbReference>
<dbReference type="EC" id="2.8.1.7" evidence="8"/>
<evidence type="ECO:0000256" key="5">
    <source>
        <dbReference type="ARBA" id="ARBA00022898"/>
    </source>
</evidence>
<evidence type="ECO:0000256" key="7">
    <source>
        <dbReference type="RuleBase" id="RU004504"/>
    </source>
</evidence>
<dbReference type="Gene3D" id="3.90.1150.10">
    <property type="entry name" value="Aspartate Aminotransferase, domain 1"/>
    <property type="match status" value="1"/>
</dbReference>
<evidence type="ECO:0000313" key="10">
    <source>
        <dbReference type="EMBL" id="QID53725.1"/>
    </source>
</evidence>
<dbReference type="InterPro" id="IPR015421">
    <property type="entry name" value="PyrdxlP-dep_Trfase_major"/>
</dbReference>
<feature type="domain" description="Aminotransferase class V" evidence="9">
    <location>
        <begin position="27"/>
        <end position="398"/>
    </location>
</feature>
<dbReference type="InterPro" id="IPR000192">
    <property type="entry name" value="Aminotrans_V_dom"/>
</dbReference>
<dbReference type="NCBIfam" id="TIGR01979">
    <property type="entry name" value="sufS"/>
    <property type="match status" value="1"/>
</dbReference>
<dbReference type="InterPro" id="IPR015424">
    <property type="entry name" value="PyrdxlP-dep_Trfase"/>
</dbReference>
<organism evidence="10">
    <name type="scientific">Blattabacterium sp.</name>
    <name type="common">Euphyllodromia sp.</name>
    <dbReference type="NCBI Taxonomy" id="2712805"/>
    <lineage>
        <taxon>Bacteria</taxon>
        <taxon>Pseudomonadati</taxon>
        <taxon>Bacteroidota</taxon>
        <taxon>Flavobacteriia</taxon>
        <taxon>Flavobacteriales</taxon>
        <taxon>Blattabacteriaceae</taxon>
        <taxon>Blattabacterium</taxon>
    </lineage>
</organism>
<accession>A0A6G6BN69</accession>
<comment type="function">
    <text evidence="2 8">Catalyzes the removal of elemental sulfur and selenium atoms from L-cysteine, L-cystine, L-selenocysteine, and L-selenocystine to produce L-alanine.</text>
</comment>
<dbReference type="PANTHER" id="PTHR43586">
    <property type="entry name" value="CYSTEINE DESULFURASE"/>
    <property type="match status" value="1"/>
</dbReference>
<sequence length="411" mass="47021">MFSKKEINIIRDKFPILKEKVYSNKLVYVDNAATTQKPIQVINASKYFYSKVNSNIHRGVYYLSQKSTTFVENTRKKLKKFINAKYSSEILFTKGTTESINLIATSLSNVIQKGDEIIISYLEHHSNIVPWQILCKNKNAILKIIPIKKDGFLDLEKFENLISKKTKIVSISHISNVLGIVNPIKYIVKISHSYGSMVLVDGAQASSDLCLNVQDLDVDFYTFSAHKMYGPTGIGMLYGKKEILNNLYPYQFGGEMIKEVSFKKTTYSDLPFKFEAGTPNIEGIFVWGEALNFIEDIGLLKIQIYKKNLIKYALKKLSYIKEIKFYGCKITDFSKKSSIISFNLKNKHCFDIGCILDKLGISVRTGSMCAQPLMNFFKVTGMVRLSFSIYNTFEEIDYIFESLLKVRKILK</sequence>
<dbReference type="SUPFAM" id="SSF53383">
    <property type="entry name" value="PLP-dependent transferases"/>
    <property type="match status" value="1"/>
</dbReference>
<dbReference type="EMBL" id="MN039745">
    <property type="protein sequence ID" value="QID53725.1"/>
    <property type="molecule type" value="Genomic_DNA"/>
</dbReference>
<keyword evidence="4 8" id="KW-0808">Transferase</keyword>